<dbReference type="RefSeq" id="WP_330814368.1">
    <property type="nucleotide sequence ID" value="NZ_JAZBJO010000037.1"/>
</dbReference>
<name>A0ABU7Q892_9ACTN</name>
<protein>
    <submittedName>
        <fullName evidence="2">Uncharacterized protein</fullName>
    </submittedName>
</protein>
<keyword evidence="3" id="KW-1185">Reference proteome</keyword>
<gene>
    <name evidence="2" type="ORF">V2J94_38050</name>
</gene>
<evidence type="ECO:0000313" key="3">
    <source>
        <dbReference type="Proteomes" id="UP001354709"/>
    </source>
</evidence>
<organism evidence="2 3">
    <name type="scientific">Streptomyces asiaticus subsp. ignotus</name>
    <dbReference type="NCBI Taxonomy" id="3098222"/>
    <lineage>
        <taxon>Bacteria</taxon>
        <taxon>Bacillati</taxon>
        <taxon>Actinomycetota</taxon>
        <taxon>Actinomycetes</taxon>
        <taxon>Kitasatosporales</taxon>
        <taxon>Streptomycetaceae</taxon>
        <taxon>Streptomyces</taxon>
        <taxon>Streptomyces violaceusniger group</taxon>
    </lineage>
</organism>
<comment type="caution">
    <text evidence="2">The sequence shown here is derived from an EMBL/GenBank/DDBJ whole genome shotgun (WGS) entry which is preliminary data.</text>
</comment>
<feature type="region of interest" description="Disordered" evidence="1">
    <location>
        <begin position="40"/>
        <end position="61"/>
    </location>
</feature>
<proteinExistence type="predicted"/>
<sequence length="115" mass="13055">MARAYDFPQDLLTVQKELHQVTATLTALLKGLPWSVEPHPGFNDPDIWRPRKRPATDGWPKEDQAEVRQLRNHQCELTTTVVTHPFWQTLEGPDVVTARMMLKHAHDAPADTPAA</sequence>
<dbReference type="EMBL" id="JAZBJO010000037">
    <property type="protein sequence ID" value="MEE4597617.1"/>
    <property type="molecule type" value="Genomic_DNA"/>
</dbReference>
<reference evidence="2 3" key="1">
    <citation type="submission" date="2023-11" db="EMBL/GenBank/DDBJ databases">
        <title>30 novel species of actinomycetes from the DSMZ collection.</title>
        <authorList>
            <person name="Nouioui I."/>
        </authorList>
    </citation>
    <scope>NUCLEOTIDE SEQUENCE [LARGE SCALE GENOMIC DNA]</scope>
    <source>
        <strain evidence="2 3">DSM 41524</strain>
    </source>
</reference>
<evidence type="ECO:0000256" key="1">
    <source>
        <dbReference type="SAM" id="MobiDB-lite"/>
    </source>
</evidence>
<evidence type="ECO:0000313" key="2">
    <source>
        <dbReference type="EMBL" id="MEE4597617.1"/>
    </source>
</evidence>
<dbReference type="Proteomes" id="UP001354709">
    <property type="component" value="Unassembled WGS sequence"/>
</dbReference>
<accession>A0ABU7Q892</accession>